<dbReference type="GO" id="GO:0050482">
    <property type="term" value="P:arachidonate secretion"/>
    <property type="evidence" value="ECO:0007669"/>
    <property type="project" value="InterPro"/>
</dbReference>
<dbReference type="EMBL" id="CP034170">
    <property type="protein sequence ID" value="AZI58331.1"/>
    <property type="molecule type" value="Genomic_DNA"/>
</dbReference>
<feature type="chain" id="PRO_5038612960" description="Phospholipase A2" evidence="1">
    <location>
        <begin position="21"/>
        <end position="247"/>
    </location>
</feature>
<dbReference type="Proteomes" id="UP000268084">
    <property type="component" value="Chromosome"/>
</dbReference>
<evidence type="ECO:0000256" key="1">
    <source>
        <dbReference type="SAM" id="SignalP"/>
    </source>
</evidence>
<dbReference type="GO" id="GO:0004623">
    <property type="term" value="F:phospholipase A2 activity"/>
    <property type="evidence" value="ECO:0007669"/>
    <property type="project" value="InterPro"/>
</dbReference>
<feature type="signal peptide" evidence="1">
    <location>
        <begin position="1"/>
        <end position="20"/>
    </location>
</feature>
<dbReference type="SUPFAM" id="SSF48619">
    <property type="entry name" value="Phospholipase A2, PLA2"/>
    <property type="match status" value="1"/>
</dbReference>
<proteinExistence type="predicted"/>
<accession>A0A3G8ZXE8</accession>
<dbReference type="AlphaFoldDB" id="A0A3G8ZXE8"/>
<evidence type="ECO:0000313" key="2">
    <source>
        <dbReference type="EMBL" id="AZI58331.1"/>
    </source>
</evidence>
<dbReference type="Gene3D" id="1.20.90.10">
    <property type="entry name" value="Phospholipase A2 domain"/>
    <property type="match status" value="1"/>
</dbReference>
<dbReference type="GO" id="GO:0006644">
    <property type="term" value="P:phospholipid metabolic process"/>
    <property type="evidence" value="ECO:0007669"/>
    <property type="project" value="InterPro"/>
</dbReference>
<dbReference type="RefSeq" id="WP_124799240.1">
    <property type="nucleotide sequence ID" value="NZ_CP034170.1"/>
</dbReference>
<reference evidence="2 3" key="1">
    <citation type="submission" date="2018-11" db="EMBL/GenBank/DDBJ databases">
        <authorList>
            <person name="Da X."/>
        </authorList>
    </citation>
    <scope>NUCLEOTIDE SEQUENCE [LARGE SCALE GENOMIC DNA]</scope>
    <source>
        <strain evidence="2 3">S14-144</strain>
    </source>
</reference>
<dbReference type="InterPro" id="IPR036444">
    <property type="entry name" value="PLipase_A2_dom_sf"/>
</dbReference>
<evidence type="ECO:0000313" key="3">
    <source>
        <dbReference type="Proteomes" id="UP000268084"/>
    </source>
</evidence>
<protein>
    <recommendedName>
        <fullName evidence="4">Phospholipase A2</fullName>
    </recommendedName>
</protein>
<name>A0A3G8ZXE8_9ACTN</name>
<keyword evidence="3" id="KW-1185">Reference proteome</keyword>
<organism evidence="2 3">
    <name type="scientific">Nakamurella antarctica</name>
    <dbReference type="NCBI Taxonomy" id="1902245"/>
    <lineage>
        <taxon>Bacteria</taxon>
        <taxon>Bacillati</taxon>
        <taxon>Actinomycetota</taxon>
        <taxon>Actinomycetes</taxon>
        <taxon>Nakamurellales</taxon>
        <taxon>Nakamurellaceae</taxon>
        <taxon>Nakamurella</taxon>
    </lineage>
</organism>
<dbReference type="OrthoDB" id="3389925at2"/>
<dbReference type="KEGG" id="nak:EH165_09455"/>
<evidence type="ECO:0008006" key="4">
    <source>
        <dbReference type="Google" id="ProtNLM"/>
    </source>
</evidence>
<sequence>MWRRLIPATVAFALSFGVLGVRMPDTEAVADPGVQRALDAVTAQSFDPANPNSAFPTDFADVMGYHAAVGRNSDGSLILYKPTGDCSSFAGQTEYDFDVVCKQHDLAYDVLRYSERVGEALPAAARAQADAMFMAALHQRCTYSDLAGMSLVTCHLMAESFGWTVDFNSWRQGFRPPSLGESTWDWAAIFALTLLLLVVREVQKRWRLATSSPLCDIATKSSWVAVSAPQARQAPPVGARKDTVLTG</sequence>
<keyword evidence="1" id="KW-0732">Signal</keyword>
<gene>
    <name evidence="2" type="ORF">EH165_09455</name>
</gene>
<reference evidence="2 3" key="2">
    <citation type="submission" date="2018-12" db="EMBL/GenBank/DDBJ databases">
        <title>Nakamurella antarcticus sp. nov., isolated from Antarctica South Shetland Islands soil.</title>
        <authorList>
            <person name="Peng F."/>
        </authorList>
    </citation>
    <scope>NUCLEOTIDE SEQUENCE [LARGE SCALE GENOMIC DNA]</scope>
    <source>
        <strain evidence="2 3">S14-144</strain>
    </source>
</reference>